<dbReference type="Pfam" id="PF09826">
    <property type="entry name" value="Beta_propel"/>
    <property type="match status" value="1"/>
</dbReference>
<accession>A0A7W3LJH4</accession>
<evidence type="ECO:0000256" key="1">
    <source>
        <dbReference type="SAM" id="MobiDB-lite"/>
    </source>
</evidence>
<feature type="chain" id="PRO_5039005570" evidence="2">
    <location>
        <begin position="24"/>
        <end position="628"/>
    </location>
</feature>
<organism evidence="3 4">
    <name type="scientific">Actinomadura namibiensis</name>
    <dbReference type="NCBI Taxonomy" id="182080"/>
    <lineage>
        <taxon>Bacteria</taxon>
        <taxon>Bacillati</taxon>
        <taxon>Actinomycetota</taxon>
        <taxon>Actinomycetes</taxon>
        <taxon>Streptosporangiales</taxon>
        <taxon>Thermomonosporaceae</taxon>
        <taxon>Actinomadura</taxon>
    </lineage>
</organism>
<proteinExistence type="predicted"/>
<feature type="signal peptide" evidence="2">
    <location>
        <begin position="1"/>
        <end position="23"/>
    </location>
</feature>
<gene>
    <name evidence="3" type="ORF">HNR61_000891</name>
</gene>
<keyword evidence="2" id="KW-0732">Signal</keyword>
<dbReference type="RefSeq" id="WP_182841753.1">
    <property type="nucleotide sequence ID" value="NZ_BAAALP010000003.1"/>
</dbReference>
<dbReference type="InterPro" id="IPR011044">
    <property type="entry name" value="Quino_amine_DH_bsu"/>
</dbReference>
<evidence type="ECO:0000313" key="3">
    <source>
        <dbReference type="EMBL" id="MBA8949293.1"/>
    </source>
</evidence>
<protein>
    <submittedName>
        <fullName evidence="3">Putative secreted protein with C-terminal beta-propeller domain</fullName>
    </submittedName>
</protein>
<feature type="region of interest" description="Disordered" evidence="1">
    <location>
        <begin position="236"/>
        <end position="257"/>
    </location>
</feature>
<reference evidence="3 4" key="1">
    <citation type="submission" date="2020-08" db="EMBL/GenBank/DDBJ databases">
        <title>Genomic Encyclopedia of Type Strains, Phase IV (KMG-IV): sequencing the most valuable type-strain genomes for metagenomic binning, comparative biology and taxonomic classification.</title>
        <authorList>
            <person name="Goeker M."/>
        </authorList>
    </citation>
    <scope>NUCLEOTIDE SEQUENCE [LARGE SCALE GENOMIC DNA]</scope>
    <source>
        <strain evidence="3 4">DSM 44197</strain>
    </source>
</reference>
<dbReference type="AlphaFoldDB" id="A0A7W3LJH4"/>
<dbReference type="Proteomes" id="UP000572680">
    <property type="component" value="Unassembled WGS sequence"/>
</dbReference>
<feature type="compositionally biased region" description="Basic and acidic residues" evidence="1">
    <location>
        <begin position="242"/>
        <end position="257"/>
    </location>
</feature>
<dbReference type="InterPro" id="IPR019198">
    <property type="entry name" value="Beta_propeller_containing"/>
</dbReference>
<feature type="compositionally biased region" description="Basic and acidic residues" evidence="1">
    <location>
        <begin position="98"/>
        <end position="114"/>
    </location>
</feature>
<dbReference type="EMBL" id="JACJIA010000001">
    <property type="protein sequence ID" value="MBA8949293.1"/>
    <property type="molecule type" value="Genomic_DNA"/>
</dbReference>
<comment type="caution">
    <text evidence="3">The sequence shown here is derived from an EMBL/GenBank/DDBJ whole genome shotgun (WGS) entry which is preliminary data.</text>
</comment>
<evidence type="ECO:0000313" key="4">
    <source>
        <dbReference type="Proteomes" id="UP000572680"/>
    </source>
</evidence>
<dbReference type="PROSITE" id="PS51257">
    <property type="entry name" value="PROKAR_LIPOPROTEIN"/>
    <property type="match status" value="1"/>
</dbReference>
<feature type="region of interest" description="Disordered" evidence="1">
    <location>
        <begin position="78"/>
        <end position="114"/>
    </location>
</feature>
<keyword evidence="4" id="KW-1185">Reference proteome</keyword>
<name>A0A7W3LJH4_ACTNM</name>
<dbReference type="SUPFAM" id="SSF50969">
    <property type="entry name" value="YVTN repeat-like/Quinoprotein amine dehydrogenase"/>
    <property type="match status" value="1"/>
</dbReference>
<evidence type="ECO:0000256" key="2">
    <source>
        <dbReference type="SAM" id="SignalP"/>
    </source>
</evidence>
<sequence length="628" mass="66630">MRARAFIPLVPAALLLAGCGGGARDDPPPADAPPMRLVAYDDCDDLLNGLRTATAERVGPYGLGGVVALQERFGGAPSGALPAPEATDGIAKGAAPQEHSRTNAHEAGADEPDTVKTDGRRIVALAKGRLHVIDPATRRIVHRLELPDLDRPGNDPQLLLHGDRALVLAAATPLLREMAPADTPSPTTSKTTLTLVDLAGAPKVVDTLTADAAYVDARQSGQTAHVVVRSTPRIDFPAVRRPGGEKQATERNREAGRKAPLSAWLPTFQTGGGTRHTVPCERVSRPADATGTSVVSVLTLDLTRPFGDPGATAVAGEGQTVYGNGSSLYITGTPPQPGTWGRPVRPQDVKERTDLHRFSVGAGGRLKYEASGSVPGHLLNQYSMSEHGGLLRVATTEGTPFTRPGERAPRSQSAVRVLRQTGPSLKVAGTVDGLGKGERIHSVRFLGTNAYVVTFRQTDPLYVVDLRDPARPRVTGELKINGYSAYLHPMADGRILGVGQDADDQGRTKGTQVSLFDVAAAPRRVGVFHLPGTGSQTEFDPHAFLYWPKTGLTVIPVNRHRDGTSQALALKVDGDGLRRAGTVEHPGKEYDNAIGRSLMVGDTLWTFSPNGARATDAATFRTGDWVRF</sequence>